<keyword evidence="2" id="KW-0677">Repeat</keyword>
<dbReference type="InterPro" id="IPR036236">
    <property type="entry name" value="Znf_C2H2_sf"/>
</dbReference>
<evidence type="ECO:0000256" key="3">
    <source>
        <dbReference type="ARBA" id="ARBA00022771"/>
    </source>
</evidence>
<evidence type="ECO:0000256" key="2">
    <source>
        <dbReference type="ARBA" id="ARBA00022737"/>
    </source>
</evidence>
<dbReference type="AlphaFoldDB" id="A0A1I8PB45"/>
<feature type="domain" description="C2H2-type" evidence="6">
    <location>
        <begin position="771"/>
        <end position="799"/>
    </location>
</feature>
<feature type="domain" description="C2H2-type" evidence="6">
    <location>
        <begin position="718"/>
        <end position="746"/>
    </location>
</feature>
<dbReference type="OrthoDB" id="3069995at2759"/>
<dbReference type="SUPFAM" id="SSF57667">
    <property type="entry name" value="beta-beta-alpha zinc fingers"/>
    <property type="match status" value="4"/>
</dbReference>
<gene>
    <name evidence="7" type="primary">106093017</name>
</gene>
<evidence type="ECO:0000313" key="8">
    <source>
        <dbReference type="Proteomes" id="UP000095300"/>
    </source>
</evidence>
<dbReference type="VEuPathDB" id="VectorBase:SCAU006428"/>
<proteinExistence type="predicted"/>
<dbReference type="InterPro" id="IPR013087">
    <property type="entry name" value="Znf_C2H2_type"/>
</dbReference>
<organism evidence="7 8">
    <name type="scientific">Stomoxys calcitrans</name>
    <name type="common">Stable fly</name>
    <name type="synonym">Conops calcitrans</name>
    <dbReference type="NCBI Taxonomy" id="35570"/>
    <lineage>
        <taxon>Eukaryota</taxon>
        <taxon>Metazoa</taxon>
        <taxon>Ecdysozoa</taxon>
        <taxon>Arthropoda</taxon>
        <taxon>Hexapoda</taxon>
        <taxon>Insecta</taxon>
        <taxon>Pterygota</taxon>
        <taxon>Neoptera</taxon>
        <taxon>Endopterygota</taxon>
        <taxon>Diptera</taxon>
        <taxon>Brachycera</taxon>
        <taxon>Muscomorpha</taxon>
        <taxon>Muscoidea</taxon>
        <taxon>Muscidae</taxon>
        <taxon>Stomoxys</taxon>
    </lineage>
</organism>
<keyword evidence="3 5" id="KW-0863">Zinc-finger</keyword>
<dbReference type="PROSITE" id="PS00028">
    <property type="entry name" value="ZINC_FINGER_C2H2_1"/>
    <property type="match status" value="7"/>
</dbReference>
<dbReference type="EnsemblMetazoa" id="SCAU006428-RA">
    <property type="protein sequence ID" value="SCAU006428-PA"/>
    <property type="gene ID" value="SCAU006428"/>
</dbReference>
<feature type="domain" description="C2H2-type" evidence="6">
    <location>
        <begin position="273"/>
        <end position="301"/>
    </location>
</feature>
<protein>
    <recommendedName>
        <fullName evidence="6">C2H2-type domain-containing protein</fullName>
    </recommendedName>
</protein>
<evidence type="ECO:0000259" key="6">
    <source>
        <dbReference type="PROSITE" id="PS50157"/>
    </source>
</evidence>
<accession>A0A1I8PB45</accession>
<evidence type="ECO:0000313" key="7">
    <source>
        <dbReference type="EnsemblMetazoa" id="SCAU006428-PA"/>
    </source>
</evidence>
<dbReference type="PANTHER" id="PTHR24379">
    <property type="entry name" value="KRAB AND ZINC FINGER DOMAIN-CONTAINING"/>
    <property type="match status" value="1"/>
</dbReference>
<sequence>MDETISQWMPLLKCDICKLLVSNYTRLEEHFLYGHQMEKCYIICCNRKLTQRVMIEEHIRRIHCDGLPKDISLRGTPVNVNTQEMLEFVHHYMPWIKCDLCGCAVTQYEKLKKHFRLHHPYENFHILCCQRKFSRLYSIAEHIRVHISLGSYQCHICNKLHLSRSYLHYHLMETHSINLYPTTKHFNLAITAKANSAIARTSFADLDDFIAMFRGKLDCYICSEKYITFTTLQIHFSAKHPDRFFYVMCCGKIFRTRNDLEEHIHLHLNPQGFKCDICKMYFIKRSLLFSHYRTRHPYSRTDAVREVQQNSSGNIDKLISAWQTSVKCESTIMLGEEDIAINYPVYFVAGAESMTLDEIENSITQMETIDIEAGSSDEEISLSDFDVVLESETPLDAIEPELETTISIATDDTGDHASINGQLNLRKRGRGYYTSSEGIRYTEREMDETISQWMPLLKCDICKLLVSNYTRLEEHFLYGHQMEKCYIICCNRKLTQRVMIEEHIRRIHCDGLPKDISLRGTPVNVNTQEMLEFVHHYMPWIKCDLCGCAVTQYEKLKKHFRLHHPYENFHILCCQRKFSRLYSIAEHIRVHISLGSYQCHICNKLHLSRSYLHYHLMETHSINLYPTTKHFNLAITAKANSAIARTSFADLDDFIAMFRGKLDCYICSEKYITFTTLQIHFSAKHPDRFFYVMCCGKIFRTRNDLEEHIHLHLNPQGFKCDICKMYFIKRSLLFSHYRTRHPYSRTDAVREVQQNSSGNIDKLISAWQTSVKCGECNMRFKKYTSLEEHFARDHADESCRYCKYSTTNNLEFWDHVHEAHPAQTKVLPPQESLNSTLCNLVQNIQ</sequence>
<dbReference type="Pfam" id="PF00096">
    <property type="entry name" value="zf-C2H2"/>
    <property type="match status" value="2"/>
</dbReference>
<feature type="domain" description="C2H2-type" evidence="6">
    <location>
        <begin position="96"/>
        <end position="118"/>
    </location>
</feature>
<dbReference type="SMART" id="SM00355">
    <property type="entry name" value="ZnF_C2H2"/>
    <property type="match status" value="18"/>
</dbReference>
<keyword evidence="4" id="KW-0862">Zinc</keyword>
<dbReference type="GO" id="GO:0008270">
    <property type="term" value="F:zinc ion binding"/>
    <property type="evidence" value="ECO:0007669"/>
    <property type="project" value="UniProtKB-KW"/>
</dbReference>
<reference evidence="7" key="1">
    <citation type="submission" date="2020-05" db="UniProtKB">
        <authorList>
            <consortium name="EnsemblMetazoa"/>
        </authorList>
    </citation>
    <scope>IDENTIFICATION</scope>
    <source>
        <strain evidence="7">USDA</strain>
    </source>
</reference>
<dbReference type="Proteomes" id="UP000095300">
    <property type="component" value="Unassembled WGS sequence"/>
</dbReference>
<dbReference type="STRING" id="35570.A0A1I8PB45"/>
<feature type="domain" description="C2H2-type" evidence="6">
    <location>
        <begin position="152"/>
        <end position="176"/>
    </location>
</feature>
<evidence type="ECO:0000256" key="4">
    <source>
        <dbReference type="ARBA" id="ARBA00022833"/>
    </source>
</evidence>
<feature type="domain" description="C2H2-type" evidence="6">
    <location>
        <begin position="597"/>
        <end position="621"/>
    </location>
</feature>
<evidence type="ECO:0000256" key="1">
    <source>
        <dbReference type="ARBA" id="ARBA00022723"/>
    </source>
</evidence>
<dbReference type="Gene3D" id="3.30.160.60">
    <property type="entry name" value="Classic Zinc Finger"/>
    <property type="match status" value="4"/>
</dbReference>
<feature type="domain" description="C2H2-type" evidence="6">
    <location>
        <begin position="541"/>
        <end position="563"/>
    </location>
</feature>
<keyword evidence="8" id="KW-1185">Reference proteome</keyword>
<evidence type="ECO:0000256" key="5">
    <source>
        <dbReference type="PROSITE-ProRule" id="PRU00042"/>
    </source>
</evidence>
<keyword evidence="1" id="KW-0479">Metal-binding</keyword>
<name>A0A1I8PB45_STOCA</name>
<dbReference type="PANTHER" id="PTHR24379:SF121">
    <property type="entry name" value="C2H2-TYPE DOMAIN-CONTAINING PROTEIN"/>
    <property type="match status" value="1"/>
</dbReference>
<dbReference type="PROSITE" id="PS50157">
    <property type="entry name" value="ZINC_FINGER_C2H2_2"/>
    <property type="match status" value="7"/>
</dbReference>